<dbReference type="KEGG" id="scl:sce7023"/>
<sequence length="264" mass="28272">MRTRRAMTARQKKPHATGASLIWERPEPALRPAPGPLSRDRIVRAAIALADAEGLAAVSLRKIGASLDAGPMRLYGYLDTKEELLELMVDAVYGEMASAGPIPGGWREALRTIAHRTRRAAREHGWFIDLLGGRPHLGPNALAHLEASLAALSGAPGFEDIDAVMMAVGTVNAYVLGAIRAEANELRAEVASGMDQTEWQRASEAYIRRMIATGRFPTLAKVVKDATHPPADAAFDRGLDCVLDGIAARLSCGAAAGKGPRERR</sequence>
<evidence type="ECO:0000256" key="1">
    <source>
        <dbReference type="ARBA" id="ARBA00023015"/>
    </source>
</evidence>
<dbReference type="SUPFAM" id="SSF46689">
    <property type="entry name" value="Homeodomain-like"/>
    <property type="match status" value="1"/>
</dbReference>
<proteinExistence type="predicted"/>
<dbReference type="InterPro" id="IPR050109">
    <property type="entry name" value="HTH-type_TetR-like_transc_reg"/>
</dbReference>
<evidence type="ECO:0000256" key="2">
    <source>
        <dbReference type="ARBA" id="ARBA00023125"/>
    </source>
</evidence>
<dbReference type="InterPro" id="IPR036271">
    <property type="entry name" value="Tet_transcr_reg_TetR-rel_C_sf"/>
</dbReference>
<dbReference type="SUPFAM" id="SSF48498">
    <property type="entry name" value="Tetracyclin repressor-like, C-terminal domain"/>
    <property type="match status" value="1"/>
</dbReference>
<keyword evidence="7" id="KW-1185">Reference proteome</keyword>
<evidence type="ECO:0000313" key="6">
    <source>
        <dbReference type="EMBL" id="CAN97192.1"/>
    </source>
</evidence>
<dbReference type="eggNOG" id="COG1309">
    <property type="taxonomic scope" value="Bacteria"/>
</dbReference>
<reference evidence="6 7" key="1">
    <citation type="journal article" date="2007" name="Nat. Biotechnol.">
        <title>Complete genome sequence of the myxobacterium Sorangium cellulosum.</title>
        <authorList>
            <person name="Schneiker S."/>
            <person name="Perlova O."/>
            <person name="Kaiser O."/>
            <person name="Gerth K."/>
            <person name="Alici A."/>
            <person name="Altmeyer M.O."/>
            <person name="Bartels D."/>
            <person name="Bekel T."/>
            <person name="Beyer S."/>
            <person name="Bode E."/>
            <person name="Bode H.B."/>
            <person name="Bolten C.J."/>
            <person name="Choudhuri J.V."/>
            <person name="Doss S."/>
            <person name="Elnakady Y.A."/>
            <person name="Frank B."/>
            <person name="Gaigalat L."/>
            <person name="Goesmann A."/>
            <person name="Groeger C."/>
            <person name="Gross F."/>
            <person name="Jelsbak L."/>
            <person name="Jelsbak L."/>
            <person name="Kalinowski J."/>
            <person name="Kegler C."/>
            <person name="Knauber T."/>
            <person name="Konietzny S."/>
            <person name="Kopp M."/>
            <person name="Krause L."/>
            <person name="Krug D."/>
            <person name="Linke B."/>
            <person name="Mahmud T."/>
            <person name="Martinez-Arias R."/>
            <person name="McHardy A.C."/>
            <person name="Merai M."/>
            <person name="Meyer F."/>
            <person name="Mormann S."/>
            <person name="Munoz-Dorado J."/>
            <person name="Perez J."/>
            <person name="Pradella S."/>
            <person name="Rachid S."/>
            <person name="Raddatz G."/>
            <person name="Rosenau F."/>
            <person name="Rueckert C."/>
            <person name="Sasse F."/>
            <person name="Scharfe M."/>
            <person name="Schuster S.C."/>
            <person name="Suen G."/>
            <person name="Treuner-Lange A."/>
            <person name="Velicer G.J."/>
            <person name="Vorholter F.-J."/>
            <person name="Weissman K.J."/>
            <person name="Welch R.D."/>
            <person name="Wenzel S.C."/>
            <person name="Whitworth D.E."/>
            <person name="Wilhelm S."/>
            <person name="Wittmann C."/>
            <person name="Bloecker H."/>
            <person name="Puehler A."/>
            <person name="Mueller R."/>
        </authorList>
    </citation>
    <scope>NUCLEOTIDE SEQUENCE [LARGE SCALE GENOMIC DNA]</scope>
    <source>
        <strain evidence="7">So ce56</strain>
    </source>
</reference>
<dbReference type="InterPro" id="IPR001647">
    <property type="entry name" value="HTH_TetR"/>
</dbReference>
<dbReference type="GO" id="GO:0045892">
    <property type="term" value="P:negative regulation of DNA-templated transcription"/>
    <property type="evidence" value="ECO:0007669"/>
    <property type="project" value="InterPro"/>
</dbReference>
<dbReference type="Pfam" id="PF02909">
    <property type="entry name" value="TetR_C_1"/>
    <property type="match status" value="1"/>
</dbReference>
<dbReference type="PANTHER" id="PTHR30055:SF151">
    <property type="entry name" value="TRANSCRIPTIONAL REGULATORY PROTEIN"/>
    <property type="match status" value="1"/>
</dbReference>
<keyword evidence="3" id="KW-0804">Transcription</keyword>
<evidence type="ECO:0000313" key="7">
    <source>
        <dbReference type="Proteomes" id="UP000002139"/>
    </source>
</evidence>
<feature type="domain" description="HTH tetR-type" evidence="5">
    <location>
        <begin position="36"/>
        <end position="96"/>
    </location>
</feature>
<protein>
    <submittedName>
        <fullName evidence="6">Transcriptional regulator, TetR family</fullName>
    </submittedName>
</protein>
<evidence type="ECO:0000259" key="5">
    <source>
        <dbReference type="PROSITE" id="PS50977"/>
    </source>
</evidence>
<dbReference type="STRING" id="448385.sce7023"/>
<accession>A9GY63</accession>
<name>A9GY63_SORC5</name>
<dbReference type="GO" id="GO:0000976">
    <property type="term" value="F:transcription cis-regulatory region binding"/>
    <property type="evidence" value="ECO:0007669"/>
    <property type="project" value="TreeGrafter"/>
</dbReference>
<dbReference type="GO" id="GO:0003700">
    <property type="term" value="F:DNA-binding transcription factor activity"/>
    <property type="evidence" value="ECO:0007669"/>
    <property type="project" value="TreeGrafter"/>
</dbReference>
<dbReference type="InterPro" id="IPR004111">
    <property type="entry name" value="Repressor_TetR_C"/>
</dbReference>
<dbReference type="Proteomes" id="UP000002139">
    <property type="component" value="Chromosome"/>
</dbReference>
<keyword evidence="1" id="KW-0805">Transcription regulation</keyword>
<keyword evidence="2 4" id="KW-0238">DNA-binding</keyword>
<dbReference type="InterPro" id="IPR009057">
    <property type="entry name" value="Homeodomain-like_sf"/>
</dbReference>
<dbReference type="AlphaFoldDB" id="A9GY63"/>
<dbReference type="HOGENOM" id="CLU_069543_0_2_7"/>
<evidence type="ECO:0000256" key="4">
    <source>
        <dbReference type="PROSITE-ProRule" id="PRU00335"/>
    </source>
</evidence>
<dbReference type="PROSITE" id="PS50977">
    <property type="entry name" value="HTH_TETR_2"/>
    <property type="match status" value="1"/>
</dbReference>
<organism evidence="6 7">
    <name type="scientific">Sorangium cellulosum (strain So ce56)</name>
    <name type="common">Polyangium cellulosum (strain So ce56)</name>
    <dbReference type="NCBI Taxonomy" id="448385"/>
    <lineage>
        <taxon>Bacteria</taxon>
        <taxon>Pseudomonadati</taxon>
        <taxon>Myxococcota</taxon>
        <taxon>Polyangia</taxon>
        <taxon>Polyangiales</taxon>
        <taxon>Polyangiaceae</taxon>
        <taxon>Sorangium</taxon>
    </lineage>
</organism>
<dbReference type="PANTHER" id="PTHR30055">
    <property type="entry name" value="HTH-TYPE TRANSCRIPTIONAL REGULATOR RUTR"/>
    <property type="match status" value="1"/>
</dbReference>
<dbReference type="EMBL" id="AM746676">
    <property type="protein sequence ID" value="CAN97192.1"/>
    <property type="molecule type" value="Genomic_DNA"/>
</dbReference>
<dbReference type="Gene3D" id="1.10.357.10">
    <property type="entry name" value="Tetracycline Repressor, domain 2"/>
    <property type="match status" value="1"/>
</dbReference>
<feature type="DNA-binding region" description="H-T-H motif" evidence="4">
    <location>
        <begin position="59"/>
        <end position="78"/>
    </location>
</feature>
<dbReference type="BioCyc" id="SCEL448385:SCE_RS36035-MONOMER"/>
<gene>
    <name evidence="6" type="ordered locus">sce7023</name>
</gene>
<evidence type="ECO:0000256" key="3">
    <source>
        <dbReference type="ARBA" id="ARBA00023163"/>
    </source>
</evidence>
<dbReference type="Gene3D" id="1.10.10.60">
    <property type="entry name" value="Homeodomain-like"/>
    <property type="match status" value="1"/>
</dbReference>